<gene>
    <name evidence="3" type="ORF">E3J62_08125</name>
</gene>
<dbReference type="PROSITE" id="PS51707">
    <property type="entry name" value="CYTH"/>
    <property type="match status" value="1"/>
</dbReference>
<dbReference type="PANTHER" id="PTHR40114">
    <property type="entry name" value="SLR0698 PROTEIN"/>
    <property type="match status" value="1"/>
</dbReference>
<dbReference type="SMART" id="SM01118">
    <property type="entry name" value="CYTH"/>
    <property type="match status" value="1"/>
</dbReference>
<proteinExistence type="predicted"/>
<dbReference type="EMBL" id="SOJN01000092">
    <property type="protein sequence ID" value="TET45203.1"/>
    <property type="molecule type" value="Genomic_DNA"/>
</dbReference>
<dbReference type="SUPFAM" id="SSF55154">
    <property type="entry name" value="CYTH-like phosphatases"/>
    <property type="match status" value="1"/>
</dbReference>
<dbReference type="InterPro" id="IPR023577">
    <property type="entry name" value="CYTH_domain"/>
</dbReference>
<feature type="active site" description="Proton acceptor" evidence="1">
    <location>
        <position position="29"/>
    </location>
</feature>
<name>A0A523URN6_UNCT6</name>
<dbReference type="AlphaFoldDB" id="A0A523URN6"/>
<evidence type="ECO:0000313" key="4">
    <source>
        <dbReference type="Proteomes" id="UP000315525"/>
    </source>
</evidence>
<dbReference type="Proteomes" id="UP000315525">
    <property type="component" value="Unassembled WGS sequence"/>
</dbReference>
<comment type="caution">
    <text evidence="3">The sequence shown here is derived from an EMBL/GenBank/DDBJ whole genome shotgun (WGS) entry which is preliminary data.</text>
</comment>
<reference evidence="3 4" key="1">
    <citation type="submission" date="2019-03" db="EMBL/GenBank/DDBJ databases">
        <title>Metabolic potential of uncultured bacteria and archaea associated with petroleum seepage in deep-sea sediments.</title>
        <authorList>
            <person name="Dong X."/>
            <person name="Hubert C."/>
        </authorList>
    </citation>
    <scope>NUCLEOTIDE SEQUENCE [LARGE SCALE GENOMIC DNA]</scope>
    <source>
        <strain evidence="3">E44_bin18</strain>
    </source>
</reference>
<dbReference type="Gene3D" id="2.40.320.10">
    <property type="entry name" value="Hypothetical Protein Pfu-838710-001"/>
    <property type="match status" value="1"/>
</dbReference>
<dbReference type="PANTHER" id="PTHR40114:SF1">
    <property type="entry name" value="SLR0698 PROTEIN"/>
    <property type="match status" value="1"/>
</dbReference>
<evidence type="ECO:0000313" key="3">
    <source>
        <dbReference type="EMBL" id="TET45203.1"/>
    </source>
</evidence>
<evidence type="ECO:0000256" key="1">
    <source>
        <dbReference type="PIRSR" id="PIRSR016487-1"/>
    </source>
</evidence>
<dbReference type="InterPro" id="IPR033469">
    <property type="entry name" value="CYTH-like_dom_sf"/>
</dbReference>
<feature type="domain" description="CYTH" evidence="2">
    <location>
        <begin position="2"/>
        <end position="140"/>
    </location>
</feature>
<accession>A0A523URN6</accession>
<dbReference type="Pfam" id="PF01928">
    <property type="entry name" value="CYTH"/>
    <property type="match status" value="1"/>
</dbReference>
<protein>
    <submittedName>
        <fullName evidence="3">CYTH domain-containing protein</fullName>
    </submittedName>
</protein>
<dbReference type="InterPro" id="IPR012042">
    <property type="entry name" value="NeuTTM/CthTTM-like"/>
</dbReference>
<sequence length="146" mass="17193">MRREVERKFKITQYDPQRLRPGKRIEQGYLSFSPEVRVRIRGKEATLTVKGRGTIERQEFEYPIPISDAEKLLKMTDCQISKVRHEVERLEIDVFGGKLKGLVLAEAELKERADAVRKPMWLEWEEVTGDERYLNRNLARHGIPDE</sequence>
<dbReference type="PIRSF" id="PIRSF016487">
    <property type="entry name" value="CYTH_UCP016487"/>
    <property type="match status" value="1"/>
</dbReference>
<organism evidence="3 4">
    <name type="scientific">candidate division TA06 bacterium</name>
    <dbReference type="NCBI Taxonomy" id="2250710"/>
    <lineage>
        <taxon>Bacteria</taxon>
        <taxon>Bacteria division TA06</taxon>
    </lineage>
</organism>
<evidence type="ECO:0000259" key="2">
    <source>
        <dbReference type="PROSITE" id="PS51707"/>
    </source>
</evidence>